<dbReference type="EMBL" id="QUSZ01007021">
    <property type="protein sequence ID" value="RHY03813.1"/>
    <property type="molecule type" value="Genomic_DNA"/>
</dbReference>
<reference evidence="1 2" key="1">
    <citation type="submission" date="2018-08" db="EMBL/GenBank/DDBJ databases">
        <title>Aphanomyces genome sequencing and annotation.</title>
        <authorList>
            <person name="Minardi D."/>
            <person name="Oidtmann B."/>
            <person name="Van Der Giezen M."/>
            <person name="Studholme D.J."/>
        </authorList>
    </citation>
    <scope>NUCLEOTIDE SEQUENCE [LARGE SCALE GENOMIC DNA]</scope>
    <source>
        <strain evidence="1 2">Kv</strain>
    </source>
</reference>
<evidence type="ECO:0000313" key="2">
    <source>
        <dbReference type="Proteomes" id="UP000265427"/>
    </source>
</evidence>
<protein>
    <submittedName>
        <fullName evidence="1">Uncharacterized protein</fullName>
    </submittedName>
</protein>
<name>A0A397A7K9_APHAT</name>
<dbReference type="AlphaFoldDB" id="A0A397A7K9"/>
<comment type="caution">
    <text evidence="1">The sequence shown here is derived from an EMBL/GenBank/DDBJ whole genome shotgun (WGS) entry which is preliminary data.</text>
</comment>
<evidence type="ECO:0000313" key="1">
    <source>
        <dbReference type="EMBL" id="RHY03813.1"/>
    </source>
</evidence>
<feature type="non-terminal residue" evidence="1">
    <location>
        <position position="1"/>
    </location>
</feature>
<dbReference type="VEuPathDB" id="FungiDB:H257_05318"/>
<organism evidence="1 2">
    <name type="scientific">Aphanomyces astaci</name>
    <name type="common">Crayfish plague agent</name>
    <dbReference type="NCBI Taxonomy" id="112090"/>
    <lineage>
        <taxon>Eukaryota</taxon>
        <taxon>Sar</taxon>
        <taxon>Stramenopiles</taxon>
        <taxon>Oomycota</taxon>
        <taxon>Saprolegniomycetes</taxon>
        <taxon>Saprolegniales</taxon>
        <taxon>Verrucalvaceae</taxon>
        <taxon>Aphanomyces</taxon>
    </lineage>
</organism>
<accession>A0A397A7K9</accession>
<gene>
    <name evidence="1" type="ORF">DYB36_007525</name>
</gene>
<sequence>TILGLFGTIDARHIPCLDAMRVFFSKAQQAVDAAVATNDYAQVSFERLQLPWTCPAEWIGVPRFAGNILCDQFLVSYLVAAMAVHSNKLNVTATCGCVPAASDCLGTLIETTRMIETYLFRSDWVLGQREVVSIEGDVGTFVLLWSVSASVTDTLPNPLDVPQNVALYSRAVAGAVYVGSTDRFRHAVAMALGSMTIVTSRSCWLGALKYHFGLDKWPYKNCVYLDQASAVITELLCVKWSGVFYVLDIQLWRTFVLDVPHDKGCRKATRCTTESNLPILLWVHMCKCVD</sequence>
<proteinExistence type="predicted"/>
<dbReference type="Proteomes" id="UP000265427">
    <property type="component" value="Unassembled WGS sequence"/>
</dbReference>